<accession>A0A1B7WVT1</accession>
<dbReference type="AlphaFoldDB" id="A0A1B7WVT1"/>
<organism evidence="1 2">
    <name type="scientific">Aphanizomenon flos-aquae WA102</name>
    <dbReference type="NCBI Taxonomy" id="1710896"/>
    <lineage>
        <taxon>Bacteria</taxon>
        <taxon>Bacillati</taxon>
        <taxon>Cyanobacteriota</taxon>
        <taxon>Cyanophyceae</taxon>
        <taxon>Nostocales</taxon>
        <taxon>Aphanizomenonaceae</taxon>
        <taxon>Aphanizomenon</taxon>
    </lineage>
</organism>
<protein>
    <submittedName>
        <fullName evidence="1">Uncharacterized protein</fullName>
    </submittedName>
</protein>
<gene>
    <name evidence="1" type="ORF">AN484_21385</name>
</gene>
<reference evidence="1 2" key="1">
    <citation type="submission" date="2015-09" db="EMBL/GenBank/DDBJ databases">
        <title>Aphanizomenon flos-aquae WA102.</title>
        <authorList>
            <person name="Driscoll C."/>
        </authorList>
    </citation>
    <scope>NUCLEOTIDE SEQUENCE [LARGE SCALE GENOMIC DNA]</scope>
    <source>
        <strain evidence="1">WA102</strain>
    </source>
</reference>
<name>A0A1B7WVT1_APHFL</name>
<comment type="caution">
    <text evidence="1">The sequence shown here is derived from an EMBL/GenBank/DDBJ whole genome shotgun (WGS) entry which is preliminary data.</text>
</comment>
<sequence length="337" mass="35148">MAGGYSLGWYSQSKSTGCVSGSAGGVGAQSLHAVQSVSSEQGTEVFLLVLSLRTDADLLNQHHRVLVTHQADTVSGAVTRASVGVGRSEHCHTVQLTDFTVADSVAVADKRLLGVTGQTHQGVAARRRDQEETTVHRDVVVIQALDGAANSSISQCSSVRAGAVVGSRAVRTNISLGAGVAGCVVVGAHGSAVESAAQLNQVSVEATGQGIASVFCVEGTQRCQGLCFNNVFDQAAVFKMLVDEHLNLGVALCNQSHGISSGFGRGVATGWARDVDGITLLAFERHLLDQVGQDEVFLVRSHDFIRPDFWDEVRCGGGGYRIGGGKCCVCHSKSSKV</sequence>
<evidence type="ECO:0000313" key="2">
    <source>
        <dbReference type="Proteomes" id="UP000092093"/>
    </source>
</evidence>
<dbReference type="Proteomes" id="UP000092093">
    <property type="component" value="Unassembled WGS sequence"/>
</dbReference>
<dbReference type="EMBL" id="LJOW01000153">
    <property type="protein sequence ID" value="OBQ41256.1"/>
    <property type="molecule type" value="Genomic_DNA"/>
</dbReference>
<proteinExistence type="predicted"/>
<evidence type="ECO:0000313" key="1">
    <source>
        <dbReference type="EMBL" id="OBQ41256.1"/>
    </source>
</evidence>